<name>A0A0E0MT98_ORYRU</name>
<feature type="transmembrane region" description="Helical" evidence="25">
    <location>
        <begin position="2032"/>
        <end position="2056"/>
    </location>
</feature>
<proteinExistence type="inferred from homology"/>
<feature type="compositionally biased region" description="Low complexity" evidence="24">
    <location>
        <begin position="654"/>
        <end position="666"/>
    </location>
</feature>
<dbReference type="InterPro" id="IPR036426">
    <property type="entry name" value="Bulb-type_lectin_dom_sf"/>
</dbReference>
<comment type="similarity">
    <text evidence="2">Belongs to the protein kinase superfamily. Ser/Thr protein kinase family.</text>
</comment>
<dbReference type="eggNOG" id="ENOG502QTFK">
    <property type="taxonomic scope" value="Eukaryota"/>
</dbReference>
<feature type="region of interest" description="Disordered" evidence="24">
    <location>
        <begin position="1310"/>
        <end position="1329"/>
    </location>
</feature>
<dbReference type="FunFam" id="3.80.10.10:FF:000234">
    <property type="entry name" value="Probable inactive receptor kinase RLK902"/>
    <property type="match status" value="1"/>
</dbReference>
<dbReference type="InterPro" id="IPR008271">
    <property type="entry name" value="Ser/Thr_kinase_AS"/>
</dbReference>
<dbReference type="PROSITE" id="PS50011">
    <property type="entry name" value="PROTEIN_KINASE_DOM"/>
    <property type="match status" value="4"/>
</dbReference>
<evidence type="ECO:0000256" key="23">
    <source>
        <dbReference type="PROSITE-ProRule" id="PRU10141"/>
    </source>
</evidence>
<dbReference type="GO" id="GO:0005524">
    <property type="term" value="F:ATP binding"/>
    <property type="evidence" value="ECO:0007669"/>
    <property type="project" value="UniProtKB-UniRule"/>
</dbReference>
<dbReference type="FunFam" id="1.10.510.10:FF:000384">
    <property type="entry name" value="G-type lectin S-receptor-like serine/threonine-protein kinase"/>
    <property type="match status" value="1"/>
</dbReference>
<evidence type="ECO:0000256" key="13">
    <source>
        <dbReference type="ARBA" id="ARBA00022741"/>
    </source>
</evidence>
<dbReference type="FunFam" id="3.30.200.20:FF:000370">
    <property type="entry name" value="Receptor-like protein kinase 4"/>
    <property type="match status" value="3"/>
</dbReference>
<dbReference type="PROSITE" id="PS00108">
    <property type="entry name" value="PROTEIN_KINASE_ST"/>
    <property type="match status" value="2"/>
</dbReference>
<evidence type="ECO:0000256" key="20">
    <source>
        <dbReference type="ARBA" id="ARBA00023180"/>
    </source>
</evidence>
<dbReference type="HOGENOM" id="CLU_000950_0_0_1"/>
<feature type="domain" description="Apple" evidence="28">
    <location>
        <begin position="865"/>
        <end position="943"/>
    </location>
</feature>
<comment type="catalytic activity">
    <reaction evidence="22">
        <text>L-seryl-[protein] + ATP = O-phospho-L-seryl-[protein] + ADP + H(+)</text>
        <dbReference type="Rhea" id="RHEA:17989"/>
        <dbReference type="Rhea" id="RHEA-COMP:9863"/>
        <dbReference type="Rhea" id="RHEA-COMP:11604"/>
        <dbReference type="ChEBI" id="CHEBI:15378"/>
        <dbReference type="ChEBI" id="CHEBI:29999"/>
        <dbReference type="ChEBI" id="CHEBI:30616"/>
        <dbReference type="ChEBI" id="CHEBI:83421"/>
        <dbReference type="ChEBI" id="CHEBI:456216"/>
        <dbReference type="EC" id="2.7.11.1"/>
    </reaction>
</comment>
<keyword evidence="18" id="KW-1015">Disulfide bond</keyword>
<keyword evidence="13 23" id="KW-0547">Nucleotide-binding</keyword>
<dbReference type="SUPFAM" id="SSF56112">
    <property type="entry name" value="Protein kinase-like (PK-like)"/>
    <property type="match status" value="4"/>
</dbReference>
<dbReference type="Pfam" id="PF00954">
    <property type="entry name" value="S_locus_glycop"/>
    <property type="match status" value="1"/>
</dbReference>
<keyword evidence="14" id="KW-0418">Kinase</keyword>
<dbReference type="CDD" id="cd01098">
    <property type="entry name" value="PAN_AP_plant"/>
    <property type="match status" value="3"/>
</dbReference>
<feature type="binding site" evidence="23">
    <location>
        <position position="2145"/>
    </location>
    <ligand>
        <name>ATP</name>
        <dbReference type="ChEBI" id="CHEBI:30616"/>
    </ligand>
</feature>
<feature type="binding site" evidence="23">
    <location>
        <position position="525"/>
    </location>
    <ligand>
        <name>ATP</name>
        <dbReference type="ChEBI" id="CHEBI:30616"/>
    </ligand>
</feature>
<dbReference type="GO" id="GO:0005886">
    <property type="term" value="C:plasma membrane"/>
    <property type="evidence" value="ECO:0007669"/>
    <property type="project" value="UniProtKB-SubCell"/>
</dbReference>
<evidence type="ECO:0000256" key="24">
    <source>
        <dbReference type="SAM" id="MobiDB-lite"/>
    </source>
</evidence>
<evidence type="ECO:0000256" key="25">
    <source>
        <dbReference type="SAM" id="Phobius"/>
    </source>
</evidence>
<dbReference type="CDD" id="cd14066">
    <property type="entry name" value="STKc_IRAK"/>
    <property type="match status" value="2"/>
</dbReference>
<evidence type="ECO:0000256" key="18">
    <source>
        <dbReference type="ARBA" id="ARBA00023157"/>
    </source>
</evidence>
<dbReference type="Gene3D" id="3.30.200.20">
    <property type="entry name" value="Phosphorylase Kinase, domain 1"/>
    <property type="match status" value="4"/>
</dbReference>
<feature type="domain" description="Apple" evidence="28">
    <location>
        <begin position="349"/>
        <end position="430"/>
    </location>
</feature>
<dbReference type="FunFam" id="3.30.200.20:FF:000307">
    <property type="entry name" value="pollen receptor-like kinase 1"/>
    <property type="match status" value="1"/>
</dbReference>
<dbReference type="Pfam" id="PF08276">
    <property type="entry name" value="PAN_2"/>
    <property type="match status" value="3"/>
</dbReference>
<feature type="region of interest" description="Disordered" evidence="24">
    <location>
        <begin position="2063"/>
        <end position="2089"/>
    </location>
</feature>
<evidence type="ECO:0000256" key="19">
    <source>
        <dbReference type="ARBA" id="ARBA00023170"/>
    </source>
</evidence>
<keyword evidence="12" id="KW-0677">Repeat</keyword>
<feature type="domain" description="Bulb-type lectin" evidence="27">
    <location>
        <begin position="54"/>
        <end position="180"/>
    </location>
</feature>
<dbReference type="InterPro" id="IPR001245">
    <property type="entry name" value="Ser-Thr/Tyr_kinase_cat_dom"/>
</dbReference>
<evidence type="ECO:0000256" key="7">
    <source>
        <dbReference type="ARBA" id="ARBA00022614"/>
    </source>
</evidence>
<feature type="binding site" evidence="23">
    <location>
        <position position="1016"/>
    </location>
    <ligand>
        <name>ATP</name>
        <dbReference type="ChEBI" id="CHEBI:30616"/>
    </ligand>
</feature>
<dbReference type="InterPro" id="IPR000858">
    <property type="entry name" value="S_locus_glycoprot_dom"/>
</dbReference>
<feature type="transmembrane region" description="Helical" evidence="25">
    <location>
        <begin position="443"/>
        <end position="465"/>
    </location>
</feature>
<keyword evidence="4" id="KW-1003">Cell membrane</keyword>
<dbReference type="GO" id="GO:0051707">
    <property type="term" value="P:response to other organism"/>
    <property type="evidence" value="ECO:0007669"/>
    <property type="project" value="UniProtKB-ARBA"/>
</dbReference>
<sequence length="2419" mass="263693">MAADGDGDGELVRRVRSPSSRGRMAPTLAFLLVLLLLLAGGSGGGAFLAAAASTDTVVPGKGMAGNQTLVSKNGRFELGFFTPGSGIHYFLGVRLRNMAEYSPTFWIGDRVGVIDLPGVSLEVFGDKLYIKEDGVSLWWSSVAGNGSSSSSDGGAVAVLLDTGDLVVRDQGNPSRVLWRSFDYPGDSLLPGGRLGLDAATGTNVSLTFKGFSHNGSLQVDASRRNGFVLTTDGIDSRGAFPDWMVTSQDNGSSLVLNHPDAPNSTEFLQFNLGLISLMRWSDSTAGWVARWTFPSDCKSGAFFCGDFGACTAGGGGGCECVDGFTPSYPDEWRLGYFVTGCSRSLPLSCEANGQTEHDDSFAILDNLRGLPYNAQDEPVTTDEDCRAACLNKCYCVAYSNESGCKLWYHNLYNLSSADKPPYSKIYVRLGSKLKSNRGLATRWIVLLVVGSLAVTSVMLGLVLLCRYRRDLFASSKFEVEGSLIVYTYAQIRKATGNFSDKLGEGGFGSVFRGTLPGSTTVVAVKNLKGVGQAEKQFRTEVQTVGMIRHTNLVRLLGFCVNGNRRLLVYEYMSNGSLDAHIFSEKSNSRLEGNANVKELDITCRVACWCIQDEENDRPSMGQVVRMLEGVVDMEMPPIPASFQNLMESEDSGYPPAAEGGRPPAARVSGRDARHRGRKLYIEELGSILWTSNSTRNESNTAVAVILNTGNFVIRDQLNSSVVTWQSFDHPADKLLPGAYLGLDMVMGTNILLTLFKPPYNCTLMIDQSRKRGFIMFIDGHDKYLGTFPEWMVTYEENDNATISGWQSVWSHPSSCKVSAFHCGAFGICTSTGTCKCIDGFRPTEPNEWELGHFGSGCSRITPSNCLGVVSTDLFVLLDNLQGLPYNPQDVMAATSEECRAICLSECYCAAYSYHSACKIWYSMLFNLTSADNPPYTEIYMRIGSPRVILFLLMLLLMYKRSSCVARQTKMEGFLAVYSYAQVKKATRNFSDKLGEGSFGSVFKGTIAGSTIVAVKKLKGLGHTEKQFRTEVQTVGMIQHNNLVRLLGFCTRGTRRLLVYEYMPNGSLDSHPFSETSRVLGWNLRHQIVVGIARGLAYLHEECRDSIIHCDIKPENILLDAEFCPKIADFGMAKLLGREFSAALTTIRGTIGYLAPEWISGQAITHKADVYSFGVVLFEIISGRRSTEKIRHGNHWYFPLYAAAKVNEGDVLCLLDDRIEGNASLKELDVACRVACWCIQDDEIHRPSMRKGETADGWGNPRRRRVGVRCQPAGRPARSSALRAGDGRRRAAARGGGGGCRRYGADEGDGMSGCSSSGPRNPKGFPDNPQNVTAATSEECQAACLSECFCAAYSYHSGCKIWHSMLLNLTLADNPPYTEIYMRIGSPNKSRLHILVFILIFGSIAVILVMLMLLLIYKKRSSCVASQAKMEGFLAVYSYAQVKKATRNLSDKLGEGSFGSVFKGTIAGSTIVAVKKLKGLGHTEKQFRTEVQTVGMIQHTNLVRLLGFCTGGTRRLLVYEYMPNGSLDSHLFSETSRVLSWNLRHRIVIGIARGLAYLHEECRDSIIHCDIKPENILLDAELCPKIADFGMAKLLGREFSAVLTSIRGTIGYLAPEWISGQPITYKADVYSFGVLLFEIISGRRSTEKIQHGNHRYFPLYAAAKVNEGDVLCLLDDRLEGNASLKELDVACRVACWCIQDDEIHRPSMRQVIHMLEGIVGVELPPIPASFQNLMDGYDSDLYSVEPQPLQLRLLSNLHHHSLLRSKPTRTLPRFCWFSAMPPPRLPCLAAFLALALVVVVCAAEPDADRAALLDFLAGLGGGRGRINWASSPRVCGNWTGVTCSGDGSRVVALRLPGLGLSGPVPRGTLGRLTALQVLSLRANSLSGEFPEELLSLASLTGLHLQLNAFSGALPPELARLRALQVLDLSFNGFNGTLPAALSNLTQLVALNLSNNSLSGRVPDLGLPALQFLNLSNNHLDGPVPTSLLRFNDTAFAGNNVTRPASASPAGTPPSGSPAAAGAPAKRRVRLSQAAILAIVVGGCVAVSAVIAVFLIAFCNRSGGGGDEEVSRVVSGKSGEKKGRESPESKAVIGKAGDGNRIVFFEGPALAFDLEDLLRASAEVLGKGAFGTAYRAVLEDATTVVVKRLKEVSAGRRDFEQQMELVGRIRHANVAELRAYYYSKDEKLLVYDFYSRGSVSNMLHGKRGEDRTPLNWETRVRIALGAARGIAHIHTENNGKFVHGNIKASNVFLNNQQYGCVSDLGLASLMNPITARSRSLGYCAPEVTDSRKASQCSDVYSFGVFILELLTGRSPVQITGGGNEVVHLVRWVQSVVREEWTAEVFDVELMRYPNIEEEMVEMLQIAMACVSRTPERRPKMSDVVRMLEDVRRTDTGTRTSTEASTPVVDVQNKAESSSAAH</sequence>
<feature type="domain" description="Protein kinase" evidence="26">
    <location>
        <begin position="496"/>
        <end position="814"/>
    </location>
</feature>
<protein>
    <recommendedName>
        <fullName evidence="3">non-specific serine/threonine protein kinase</fullName>
        <ecNumber evidence="3">2.7.11.1</ecNumber>
    </recommendedName>
</protein>
<dbReference type="SMART" id="SM00108">
    <property type="entry name" value="B_lectin"/>
    <property type="match status" value="1"/>
</dbReference>
<dbReference type="InterPro" id="IPR017441">
    <property type="entry name" value="Protein_kinase_ATP_BS"/>
</dbReference>
<evidence type="ECO:0000256" key="21">
    <source>
        <dbReference type="ARBA" id="ARBA00047899"/>
    </source>
</evidence>
<dbReference type="SMART" id="SM00220">
    <property type="entry name" value="S_TKc"/>
    <property type="match status" value="3"/>
</dbReference>
<evidence type="ECO:0000256" key="9">
    <source>
        <dbReference type="ARBA" id="ARBA00022692"/>
    </source>
</evidence>
<evidence type="ECO:0000256" key="15">
    <source>
        <dbReference type="ARBA" id="ARBA00022840"/>
    </source>
</evidence>
<keyword evidence="17 25" id="KW-0472">Membrane</keyword>
<keyword evidence="11" id="KW-0430">Lectin</keyword>
<dbReference type="Gene3D" id="1.10.510.10">
    <property type="entry name" value="Transferase(Phosphotransferase) domain 1"/>
    <property type="match status" value="3"/>
</dbReference>
<evidence type="ECO:0000256" key="14">
    <source>
        <dbReference type="ARBA" id="ARBA00022777"/>
    </source>
</evidence>
<feature type="transmembrane region" description="Helical" evidence="25">
    <location>
        <begin position="1391"/>
        <end position="1416"/>
    </location>
</feature>
<evidence type="ECO:0000256" key="3">
    <source>
        <dbReference type="ARBA" id="ARBA00012513"/>
    </source>
</evidence>
<feature type="domain" description="Protein kinase" evidence="26">
    <location>
        <begin position="2117"/>
        <end position="2388"/>
    </location>
</feature>
<evidence type="ECO:0000256" key="22">
    <source>
        <dbReference type="ARBA" id="ARBA00048679"/>
    </source>
</evidence>
<dbReference type="InterPro" id="IPR003591">
    <property type="entry name" value="Leu-rich_rpt_typical-subtyp"/>
</dbReference>
<dbReference type="InterPro" id="IPR001480">
    <property type="entry name" value="Bulb-type_lectin_dom"/>
</dbReference>
<keyword evidence="30" id="KW-1185">Reference proteome</keyword>
<evidence type="ECO:0000313" key="30">
    <source>
        <dbReference type="Proteomes" id="UP000008022"/>
    </source>
</evidence>
<keyword evidence="6" id="KW-0597">Phosphoprotein</keyword>
<dbReference type="Gramene" id="ORUFI01G08500.1">
    <property type="protein sequence ID" value="ORUFI01G08500.1"/>
    <property type="gene ID" value="ORUFI01G08500"/>
</dbReference>
<dbReference type="EnsemblPlants" id="ORUFI01G08500.1">
    <property type="protein sequence ID" value="ORUFI01G08500.1"/>
    <property type="gene ID" value="ORUFI01G08500"/>
</dbReference>
<dbReference type="InterPro" id="IPR001611">
    <property type="entry name" value="Leu-rich_rpt"/>
</dbReference>
<dbReference type="FunFam" id="1.10.510.10:FF:000227">
    <property type="entry name" value="Serine/threonine-protein kinase"/>
    <property type="match status" value="1"/>
</dbReference>
<evidence type="ECO:0000256" key="4">
    <source>
        <dbReference type="ARBA" id="ARBA00022475"/>
    </source>
</evidence>
<evidence type="ECO:0000256" key="17">
    <source>
        <dbReference type="ARBA" id="ARBA00023136"/>
    </source>
</evidence>
<dbReference type="OMA" id="WFSAMPP"/>
<evidence type="ECO:0000259" key="28">
    <source>
        <dbReference type="PROSITE" id="PS50948"/>
    </source>
</evidence>
<evidence type="ECO:0000256" key="10">
    <source>
        <dbReference type="ARBA" id="ARBA00022729"/>
    </source>
</evidence>
<dbReference type="PROSITE" id="PS00107">
    <property type="entry name" value="PROTEIN_KINASE_ATP"/>
    <property type="match status" value="4"/>
</dbReference>
<dbReference type="EC" id="2.7.11.1" evidence="3"/>
<dbReference type="PANTHER" id="PTHR47974:SF19">
    <property type="entry name" value="RECEPTOR-LIKE SERINE_THREONINE-PROTEIN KINASE"/>
    <property type="match status" value="1"/>
</dbReference>
<dbReference type="GO" id="GO:0048544">
    <property type="term" value="P:recognition of pollen"/>
    <property type="evidence" value="ECO:0007669"/>
    <property type="project" value="InterPro"/>
</dbReference>
<feature type="compositionally biased region" description="Basic and acidic residues" evidence="24">
    <location>
        <begin position="2076"/>
        <end position="2086"/>
    </location>
</feature>
<evidence type="ECO:0000256" key="8">
    <source>
        <dbReference type="ARBA" id="ARBA00022679"/>
    </source>
</evidence>
<dbReference type="FunFam" id="2.90.10.10:FF:000009">
    <property type="entry name" value="Receptor-like serine/threonine-protein kinase SD1-8"/>
    <property type="match status" value="1"/>
</dbReference>
<dbReference type="Gene3D" id="3.80.10.10">
    <property type="entry name" value="Ribonuclease Inhibitor"/>
    <property type="match status" value="2"/>
</dbReference>
<keyword evidence="9 25" id="KW-0812">Transmembrane</keyword>
<feature type="domain" description="Protein kinase" evidence="26">
    <location>
        <begin position="1446"/>
        <end position="1715"/>
    </location>
</feature>
<dbReference type="Gene3D" id="2.90.10.30">
    <property type="match status" value="1"/>
</dbReference>
<feature type="region of interest" description="Disordered" evidence="24">
    <location>
        <begin position="649"/>
        <end position="669"/>
    </location>
</feature>
<keyword evidence="19" id="KW-0675">Receptor</keyword>
<evidence type="ECO:0000259" key="27">
    <source>
        <dbReference type="PROSITE" id="PS50927"/>
    </source>
</evidence>
<dbReference type="InterPro" id="IPR013210">
    <property type="entry name" value="LRR_N_plant-typ"/>
</dbReference>
<feature type="region of interest" description="Disordered" evidence="24">
    <location>
        <begin position="2389"/>
        <end position="2419"/>
    </location>
</feature>
<keyword evidence="5" id="KW-0723">Serine/threonine-protein kinase</keyword>
<feature type="region of interest" description="Disordered" evidence="24">
    <location>
        <begin position="1274"/>
        <end position="1297"/>
    </location>
</feature>
<dbReference type="Pfam" id="PF07714">
    <property type="entry name" value="PK_Tyr_Ser-Thr"/>
    <property type="match status" value="2"/>
</dbReference>
<evidence type="ECO:0000256" key="1">
    <source>
        <dbReference type="ARBA" id="ARBA00004251"/>
    </source>
</evidence>
<evidence type="ECO:0000256" key="12">
    <source>
        <dbReference type="ARBA" id="ARBA00022737"/>
    </source>
</evidence>
<organism evidence="29 30">
    <name type="scientific">Oryza rufipogon</name>
    <name type="common">Brownbeard rice</name>
    <name type="synonym">Asian wild rice</name>
    <dbReference type="NCBI Taxonomy" id="4529"/>
    <lineage>
        <taxon>Eukaryota</taxon>
        <taxon>Viridiplantae</taxon>
        <taxon>Streptophyta</taxon>
        <taxon>Embryophyta</taxon>
        <taxon>Tracheophyta</taxon>
        <taxon>Spermatophyta</taxon>
        <taxon>Magnoliopsida</taxon>
        <taxon>Liliopsida</taxon>
        <taxon>Poales</taxon>
        <taxon>Poaceae</taxon>
        <taxon>BOP clade</taxon>
        <taxon>Oryzoideae</taxon>
        <taxon>Oryzeae</taxon>
        <taxon>Oryzinae</taxon>
        <taxon>Oryza</taxon>
    </lineage>
</organism>
<keyword evidence="16 25" id="KW-1133">Transmembrane helix</keyword>
<dbReference type="InterPro" id="IPR000719">
    <property type="entry name" value="Prot_kinase_dom"/>
</dbReference>
<feature type="binding site" evidence="23">
    <location>
        <position position="1475"/>
    </location>
    <ligand>
        <name>ATP</name>
        <dbReference type="ChEBI" id="CHEBI:30616"/>
    </ligand>
</feature>
<reference evidence="29" key="2">
    <citation type="submission" date="2015-06" db="UniProtKB">
        <authorList>
            <consortium name="EnsemblPlants"/>
        </authorList>
    </citation>
    <scope>IDENTIFICATION</scope>
</reference>
<comment type="subcellular location">
    <subcellularLocation>
        <location evidence="1">Cell membrane</location>
        <topology evidence="1">Single-pass type I membrane protein</topology>
    </subcellularLocation>
</comment>
<reference evidence="30" key="1">
    <citation type="submission" date="2013-06" db="EMBL/GenBank/DDBJ databases">
        <authorList>
            <person name="Zhao Q."/>
        </authorList>
    </citation>
    <scope>NUCLEOTIDE SEQUENCE</scope>
    <source>
        <strain evidence="30">cv. W1943</strain>
    </source>
</reference>
<evidence type="ECO:0000256" key="16">
    <source>
        <dbReference type="ARBA" id="ARBA00022989"/>
    </source>
</evidence>
<feature type="domain" description="Protein kinase" evidence="26">
    <location>
        <begin position="987"/>
        <end position="1258"/>
    </location>
</feature>
<keyword evidence="8" id="KW-0808">Transferase</keyword>
<dbReference type="GO" id="GO:0030246">
    <property type="term" value="F:carbohydrate binding"/>
    <property type="evidence" value="ECO:0007669"/>
    <property type="project" value="UniProtKB-KW"/>
</dbReference>
<keyword evidence="15 23" id="KW-0067">ATP-binding</keyword>
<evidence type="ECO:0000256" key="5">
    <source>
        <dbReference type="ARBA" id="ARBA00022527"/>
    </source>
</evidence>
<dbReference type="Proteomes" id="UP000008022">
    <property type="component" value="Unassembled WGS sequence"/>
</dbReference>
<feature type="region of interest" description="Disordered" evidence="24">
    <location>
        <begin position="2000"/>
        <end position="2020"/>
    </location>
</feature>
<dbReference type="Pfam" id="PF01453">
    <property type="entry name" value="B_lectin"/>
    <property type="match status" value="2"/>
</dbReference>
<dbReference type="SMART" id="SM00473">
    <property type="entry name" value="PAN_AP"/>
    <property type="match status" value="3"/>
</dbReference>
<comment type="catalytic activity">
    <reaction evidence="21">
        <text>L-threonyl-[protein] + ATP = O-phospho-L-threonyl-[protein] + ADP + H(+)</text>
        <dbReference type="Rhea" id="RHEA:46608"/>
        <dbReference type="Rhea" id="RHEA-COMP:11060"/>
        <dbReference type="Rhea" id="RHEA-COMP:11605"/>
        <dbReference type="ChEBI" id="CHEBI:15378"/>
        <dbReference type="ChEBI" id="CHEBI:30013"/>
        <dbReference type="ChEBI" id="CHEBI:30616"/>
        <dbReference type="ChEBI" id="CHEBI:61977"/>
        <dbReference type="ChEBI" id="CHEBI:456216"/>
        <dbReference type="EC" id="2.7.11.1"/>
    </reaction>
</comment>
<keyword evidence="20" id="KW-0325">Glycoprotein</keyword>
<dbReference type="SUPFAM" id="SSF51110">
    <property type="entry name" value="alpha-D-mannose-specific plant lectins"/>
    <property type="match status" value="2"/>
</dbReference>
<dbReference type="GO" id="GO:0004674">
    <property type="term" value="F:protein serine/threonine kinase activity"/>
    <property type="evidence" value="ECO:0007669"/>
    <property type="project" value="UniProtKB-KW"/>
</dbReference>
<dbReference type="FunFam" id="1.10.510.10:FF:000095">
    <property type="entry name" value="protein STRUBBELIG-RECEPTOR FAMILY 8"/>
    <property type="match status" value="1"/>
</dbReference>
<feature type="domain" description="Apple" evidence="28">
    <location>
        <begin position="1313"/>
        <end position="1384"/>
    </location>
</feature>
<dbReference type="Pfam" id="PF13855">
    <property type="entry name" value="LRR_8"/>
    <property type="match status" value="1"/>
</dbReference>
<evidence type="ECO:0000259" key="26">
    <source>
        <dbReference type="PROSITE" id="PS50011"/>
    </source>
</evidence>
<dbReference type="PROSITE" id="PS50948">
    <property type="entry name" value="PAN"/>
    <property type="match status" value="3"/>
</dbReference>
<dbReference type="InterPro" id="IPR032675">
    <property type="entry name" value="LRR_dom_sf"/>
</dbReference>
<dbReference type="Pfam" id="PF08263">
    <property type="entry name" value="LRRNT_2"/>
    <property type="match status" value="1"/>
</dbReference>
<evidence type="ECO:0000313" key="29">
    <source>
        <dbReference type="EnsemblPlants" id="ORUFI01G08500.1"/>
    </source>
</evidence>
<dbReference type="Pfam" id="PF00069">
    <property type="entry name" value="Pkinase"/>
    <property type="match status" value="2"/>
</dbReference>
<dbReference type="PROSITE" id="PS50927">
    <property type="entry name" value="BULB_LECTIN"/>
    <property type="match status" value="1"/>
</dbReference>
<accession>A0A0E0MT98</accession>
<keyword evidence="7" id="KW-0433">Leucine-rich repeat</keyword>
<evidence type="ECO:0000256" key="6">
    <source>
        <dbReference type="ARBA" id="ARBA00022553"/>
    </source>
</evidence>
<evidence type="ECO:0000256" key="2">
    <source>
        <dbReference type="ARBA" id="ARBA00008684"/>
    </source>
</evidence>
<dbReference type="FunFam" id="2.90.10.30:FF:000007">
    <property type="entry name" value="Serine/threonine-protein kinase"/>
    <property type="match status" value="1"/>
</dbReference>
<evidence type="ECO:0000256" key="11">
    <source>
        <dbReference type="ARBA" id="ARBA00022734"/>
    </source>
</evidence>
<dbReference type="PANTHER" id="PTHR47974">
    <property type="entry name" value="OS07G0415500 PROTEIN"/>
    <property type="match status" value="1"/>
</dbReference>
<keyword evidence="10" id="KW-0732">Signal</keyword>
<dbReference type="SMART" id="SM00369">
    <property type="entry name" value="LRR_TYP"/>
    <property type="match status" value="3"/>
</dbReference>
<dbReference type="STRING" id="4529.A0A0E0MT98"/>
<dbReference type="SUPFAM" id="SSF52058">
    <property type="entry name" value="L domain-like"/>
    <property type="match status" value="1"/>
</dbReference>
<dbReference type="InterPro" id="IPR003609">
    <property type="entry name" value="Pan_app"/>
</dbReference>
<dbReference type="InterPro" id="IPR011009">
    <property type="entry name" value="Kinase-like_dom_sf"/>
</dbReference>